<keyword evidence="3" id="KW-0547">Nucleotide-binding</keyword>
<dbReference type="PROSITE" id="PS50893">
    <property type="entry name" value="ABC_TRANSPORTER_2"/>
    <property type="match status" value="1"/>
</dbReference>
<dbReference type="InterPro" id="IPR027417">
    <property type="entry name" value="P-loop_NTPase"/>
</dbReference>
<reference evidence="5 6" key="1">
    <citation type="submission" date="2015-06" db="EMBL/GenBank/DDBJ databases">
        <title>R. anatipestifer strain HXb2 is the most virulent strain so far, and the genome sequence would help us uncover the pathogenesis.</title>
        <authorList>
            <person name="Hu Q."/>
            <person name="Qi J."/>
            <person name="Bo H."/>
            <person name="Liu G."/>
            <person name="Tao M."/>
            <person name="Ding Y."/>
            <person name="Xue Y."/>
        </authorList>
    </citation>
    <scope>NUCLEOTIDE SEQUENCE [LARGE SCALE GENOMIC DNA]</scope>
    <source>
        <strain evidence="5 6">HXb2</strain>
    </source>
</reference>
<evidence type="ECO:0000256" key="3">
    <source>
        <dbReference type="ARBA" id="ARBA00022741"/>
    </source>
</evidence>
<dbReference type="GO" id="GO:0016887">
    <property type="term" value="F:ATP hydrolysis activity"/>
    <property type="evidence" value="ECO:0007669"/>
    <property type="project" value="InterPro"/>
</dbReference>
<comment type="similarity">
    <text evidence="1">Belongs to the ABC transporter superfamily.</text>
</comment>
<dbReference type="InterPro" id="IPR003593">
    <property type="entry name" value="AAA+_ATPase"/>
</dbReference>
<dbReference type="InterPro" id="IPR050153">
    <property type="entry name" value="Metal_Ion_Import_ABC"/>
</dbReference>
<dbReference type="InterPro" id="IPR003439">
    <property type="entry name" value="ABC_transporter-like_ATP-bd"/>
</dbReference>
<evidence type="ECO:0000256" key="4">
    <source>
        <dbReference type="ARBA" id="ARBA00022840"/>
    </source>
</evidence>
<dbReference type="RefSeq" id="WP_064970555.1">
    <property type="nucleotide sequence ID" value="NZ_CP011859.1"/>
</dbReference>
<dbReference type="SMART" id="SM00382">
    <property type="entry name" value="AAA"/>
    <property type="match status" value="1"/>
</dbReference>
<protein>
    <submittedName>
        <fullName evidence="5">Putative siderophore transport system ATP-binding protein YusV</fullName>
    </submittedName>
</protein>
<evidence type="ECO:0000313" key="6">
    <source>
        <dbReference type="Proteomes" id="UP000189883"/>
    </source>
</evidence>
<proteinExistence type="inferred from homology"/>
<dbReference type="EMBL" id="CP011859">
    <property type="protein sequence ID" value="AQY22621.1"/>
    <property type="molecule type" value="Genomic_DNA"/>
</dbReference>
<gene>
    <name evidence="5" type="primary">yusV</name>
    <name evidence="5" type="ORF">AB406_1677</name>
</gene>
<dbReference type="Gene3D" id="3.40.50.300">
    <property type="entry name" value="P-loop containing nucleotide triphosphate hydrolases"/>
    <property type="match status" value="1"/>
</dbReference>
<dbReference type="OrthoDB" id="9787851at2"/>
<name>A0A1A5HIV0_RIEAN</name>
<sequence length="300" mass="34138">MFLELRNLNIGYQQPLIQGINAQAHLGEVVLIMGNNGIGKTTLIKSILNQLKPLAGQIFINHRSIATLAPKEMAQLVSIVFSKYTLPENYTVTDLVALGKLIHYPYYFQLTSQDQAEIQNIITHLGLERYKNQKLNTLSDGNLQKAFIGRALAQNTPVMILDEPTTHLDEYNKTAILTLLRELAQQHHKLVLFSSHDWRLAKDFSDQIWFLEHDKLTAGMAEDVLLKLPRHTPLAETYTIPLINAPEREKELLLSFIKKHTKANLSCYEFTYTSTEWLITTPLATHRCGSFAEMLPLFKA</sequence>
<evidence type="ECO:0000313" key="5">
    <source>
        <dbReference type="EMBL" id="AQY22621.1"/>
    </source>
</evidence>
<accession>A0A1A5HIV0</accession>
<dbReference type="CDD" id="cd03214">
    <property type="entry name" value="ABC_Iron-Siderophores_B12_Hemin"/>
    <property type="match status" value="1"/>
</dbReference>
<keyword evidence="4 5" id="KW-0067">ATP-binding</keyword>
<evidence type="ECO:0000256" key="2">
    <source>
        <dbReference type="ARBA" id="ARBA00022448"/>
    </source>
</evidence>
<dbReference type="SUPFAM" id="SSF52540">
    <property type="entry name" value="P-loop containing nucleoside triphosphate hydrolases"/>
    <property type="match status" value="1"/>
</dbReference>
<dbReference type="Pfam" id="PF00005">
    <property type="entry name" value="ABC_tran"/>
    <property type="match status" value="1"/>
</dbReference>
<dbReference type="PANTHER" id="PTHR42734">
    <property type="entry name" value="METAL TRANSPORT SYSTEM ATP-BINDING PROTEIN TM_0124-RELATED"/>
    <property type="match status" value="1"/>
</dbReference>
<dbReference type="PANTHER" id="PTHR42734:SF6">
    <property type="entry name" value="MOLYBDATE IMPORT ATP-BINDING PROTEIN MOLC"/>
    <property type="match status" value="1"/>
</dbReference>
<keyword evidence="2" id="KW-0813">Transport</keyword>
<dbReference type="GO" id="GO:0005524">
    <property type="term" value="F:ATP binding"/>
    <property type="evidence" value="ECO:0007669"/>
    <property type="project" value="UniProtKB-KW"/>
</dbReference>
<evidence type="ECO:0000256" key="1">
    <source>
        <dbReference type="ARBA" id="ARBA00005417"/>
    </source>
</evidence>
<dbReference type="AlphaFoldDB" id="A0A1A5HIV0"/>
<dbReference type="Proteomes" id="UP000189883">
    <property type="component" value="Chromosome"/>
</dbReference>
<organism evidence="5 6">
    <name type="scientific">Riemerella anatipestifer</name>
    <name type="common">Moraxella anatipestifer</name>
    <dbReference type="NCBI Taxonomy" id="34085"/>
    <lineage>
        <taxon>Bacteria</taxon>
        <taxon>Pseudomonadati</taxon>
        <taxon>Bacteroidota</taxon>
        <taxon>Flavobacteriia</taxon>
        <taxon>Flavobacteriales</taxon>
        <taxon>Weeksellaceae</taxon>
        <taxon>Riemerella</taxon>
    </lineage>
</organism>